<feature type="site" description="Interaction with substrate tRNA" evidence="10">
    <location>
        <position position="101"/>
    </location>
</feature>
<comment type="caution">
    <text evidence="10">Lacks conserved residue(s) required for the propagation of feature annotation.</text>
</comment>
<keyword evidence="7 10" id="KW-0067">ATP-binding</keyword>
<feature type="binding site" evidence="10">
    <location>
        <begin position="12"/>
        <end position="17"/>
    </location>
    <ligand>
        <name>substrate</name>
    </ligand>
</feature>
<gene>
    <name evidence="10" type="primary">miaA</name>
    <name evidence="14" type="ORF">J2Z82_002144</name>
</gene>
<dbReference type="EC" id="2.5.1.75" evidence="10"/>
<feature type="binding site" evidence="10">
    <location>
        <begin position="10"/>
        <end position="17"/>
    </location>
    <ligand>
        <name>ATP</name>
        <dbReference type="ChEBI" id="CHEBI:30616"/>
    </ligand>
</feature>
<evidence type="ECO:0000256" key="8">
    <source>
        <dbReference type="ARBA" id="ARBA00022842"/>
    </source>
</evidence>
<sequence>MKKPVIAIVGPTAVGKTRLSIEVAESFNGEIISGDSMQVYRGLDIGTAKISEEEKHGIPHYMIDTKYPSDSFSVADYQAHVQQYINEISSHQKLPIIAGGSGLYIQAALYDYNFSDQKRDSEVTRRLEEELDNQGVLTLYNRLKKIDPEQAAKIHPNNHRRVIRALEIYQTTGMTMSEYQKEQKRVSPYNPIFIGLEMDRKLLYERINARVDNMLEQGLLDEVEMLYKQGFENCQSMRGIGYKEFIPYFKGEQSLIQATETLKRNSRRFAKRQYTWFKNKLDVQWYTITPETIDETFRKILDDLAGMLRRI</sequence>
<protein>
    <recommendedName>
        <fullName evidence="10">tRNA dimethylallyltransferase</fullName>
        <ecNumber evidence="10">2.5.1.75</ecNumber>
    </recommendedName>
    <alternativeName>
        <fullName evidence="10">Dimethylallyl diphosphate:tRNA dimethylallyltransferase</fullName>
        <shortName evidence="10">DMAPP:tRNA dimethylallyltransferase</shortName>
        <shortName evidence="10">DMATase</shortName>
    </alternativeName>
    <alternativeName>
        <fullName evidence="10">Isopentenyl-diphosphate:tRNA isopentenyltransferase</fullName>
        <shortName evidence="10">IPP transferase</shortName>
        <shortName evidence="10">IPPT</shortName>
        <shortName evidence="10">IPTase</shortName>
    </alternativeName>
</protein>
<name>A0ABS4HE63_9BACI</name>
<dbReference type="GO" id="GO:0052381">
    <property type="term" value="F:tRNA dimethylallyltransferase activity"/>
    <property type="evidence" value="ECO:0007669"/>
    <property type="project" value="UniProtKB-EC"/>
</dbReference>
<dbReference type="PANTHER" id="PTHR11088:SF60">
    <property type="entry name" value="TRNA DIMETHYLALLYLTRANSFERASE"/>
    <property type="match status" value="1"/>
</dbReference>
<proteinExistence type="inferred from homology"/>
<dbReference type="Pfam" id="PF01715">
    <property type="entry name" value="IPPT"/>
    <property type="match status" value="1"/>
</dbReference>
<evidence type="ECO:0000256" key="11">
    <source>
        <dbReference type="RuleBase" id="RU003783"/>
    </source>
</evidence>
<evidence type="ECO:0000256" key="7">
    <source>
        <dbReference type="ARBA" id="ARBA00022840"/>
    </source>
</evidence>
<evidence type="ECO:0000256" key="4">
    <source>
        <dbReference type="ARBA" id="ARBA00022679"/>
    </source>
</evidence>
<evidence type="ECO:0000256" key="1">
    <source>
        <dbReference type="ARBA" id="ARBA00001946"/>
    </source>
</evidence>
<organism evidence="14 15">
    <name type="scientific">Virgibacillus litoralis</name>
    <dbReference type="NCBI Taxonomy" id="578221"/>
    <lineage>
        <taxon>Bacteria</taxon>
        <taxon>Bacillati</taxon>
        <taxon>Bacillota</taxon>
        <taxon>Bacilli</taxon>
        <taxon>Bacillales</taxon>
        <taxon>Bacillaceae</taxon>
        <taxon>Virgibacillus</taxon>
    </lineage>
</organism>
<evidence type="ECO:0000256" key="3">
    <source>
        <dbReference type="ARBA" id="ARBA00005842"/>
    </source>
</evidence>
<evidence type="ECO:0000256" key="9">
    <source>
        <dbReference type="ARBA" id="ARBA00049563"/>
    </source>
</evidence>
<evidence type="ECO:0000256" key="2">
    <source>
        <dbReference type="ARBA" id="ARBA00003213"/>
    </source>
</evidence>
<comment type="function">
    <text evidence="2 10 12">Catalyzes the transfer of a dimethylallyl group onto the adenine at position 37 in tRNAs that read codons beginning with uridine, leading to the formation of N6-(dimethylallyl)adenosine (i(6)A).</text>
</comment>
<comment type="subunit">
    <text evidence="10">Monomer.</text>
</comment>
<keyword evidence="15" id="KW-1185">Reference proteome</keyword>
<comment type="similarity">
    <text evidence="3 10 13">Belongs to the IPP transferase family.</text>
</comment>
<dbReference type="InterPro" id="IPR039657">
    <property type="entry name" value="Dimethylallyltransferase"/>
</dbReference>
<feature type="site" description="Interaction with substrate tRNA" evidence="10">
    <location>
        <position position="125"/>
    </location>
</feature>
<keyword evidence="6 10" id="KW-0547">Nucleotide-binding</keyword>
<comment type="caution">
    <text evidence="14">The sequence shown here is derived from an EMBL/GenBank/DDBJ whole genome shotgun (WGS) entry which is preliminary data.</text>
</comment>
<evidence type="ECO:0000256" key="6">
    <source>
        <dbReference type="ARBA" id="ARBA00022741"/>
    </source>
</evidence>
<dbReference type="RefSeq" id="WP_209480725.1">
    <property type="nucleotide sequence ID" value="NZ_JAGGKK010000010.1"/>
</dbReference>
<keyword evidence="5 10" id="KW-0819">tRNA processing</keyword>
<feature type="region of interest" description="Interaction with substrate tRNA" evidence="10">
    <location>
        <begin position="35"/>
        <end position="38"/>
    </location>
</feature>
<dbReference type="InterPro" id="IPR018022">
    <property type="entry name" value="IPT"/>
</dbReference>
<evidence type="ECO:0000313" key="14">
    <source>
        <dbReference type="EMBL" id="MBP1949207.1"/>
    </source>
</evidence>
<comment type="cofactor">
    <cofactor evidence="1 10">
        <name>Mg(2+)</name>
        <dbReference type="ChEBI" id="CHEBI:18420"/>
    </cofactor>
</comment>
<dbReference type="SUPFAM" id="SSF52540">
    <property type="entry name" value="P-loop containing nucleoside triphosphate hydrolases"/>
    <property type="match status" value="2"/>
</dbReference>
<evidence type="ECO:0000256" key="10">
    <source>
        <dbReference type="HAMAP-Rule" id="MF_00185"/>
    </source>
</evidence>
<evidence type="ECO:0000256" key="13">
    <source>
        <dbReference type="RuleBase" id="RU003785"/>
    </source>
</evidence>
<evidence type="ECO:0000256" key="5">
    <source>
        <dbReference type="ARBA" id="ARBA00022694"/>
    </source>
</evidence>
<comment type="catalytic activity">
    <reaction evidence="9 10 11">
        <text>adenosine(37) in tRNA + dimethylallyl diphosphate = N(6)-dimethylallyladenosine(37) in tRNA + diphosphate</text>
        <dbReference type="Rhea" id="RHEA:26482"/>
        <dbReference type="Rhea" id="RHEA-COMP:10162"/>
        <dbReference type="Rhea" id="RHEA-COMP:10375"/>
        <dbReference type="ChEBI" id="CHEBI:33019"/>
        <dbReference type="ChEBI" id="CHEBI:57623"/>
        <dbReference type="ChEBI" id="CHEBI:74411"/>
        <dbReference type="ChEBI" id="CHEBI:74415"/>
        <dbReference type="EC" id="2.5.1.75"/>
    </reaction>
</comment>
<dbReference type="InterPro" id="IPR027417">
    <property type="entry name" value="P-loop_NTPase"/>
</dbReference>
<reference evidence="14 15" key="1">
    <citation type="submission" date="2021-03" db="EMBL/GenBank/DDBJ databases">
        <title>Genomic Encyclopedia of Type Strains, Phase IV (KMG-IV): sequencing the most valuable type-strain genomes for metagenomic binning, comparative biology and taxonomic classification.</title>
        <authorList>
            <person name="Goeker M."/>
        </authorList>
    </citation>
    <scope>NUCLEOTIDE SEQUENCE [LARGE SCALE GENOMIC DNA]</scope>
    <source>
        <strain evidence="14 15">DSM 21085</strain>
    </source>
</reference>
<dbReference type="Proteomes" id="UP001519328">
    <property type="component" value="Unassembled WGS sequence"/>
</dbReference>
<evidence type="ECO:0000256" key="12">
    <source>
        <dbReference type="RuleBase" id="RU003784"/>
    </source>
</evidence>
<dbReference type="EMBL" id="JAGGKK010000010">
    <property type="protein sequence ID" value="MBP1949207.1"/>
    <property type="molecule type" value="Genomic_DNA"/>
</dbReference>
<dbReference type="PANTHER" id="PTHR11088">
    <property type="entry name" value="TRNA DIMETHYLALLYLTRANSFERASE"/>
    <property type="match status" value="1"/>
</dbReference>
<accession>A0ABS4HE63</accession>
<dbReference type="NCBIfam" id="TIGR00174">
    <property type="entry name" value="miaA"/>
    <property type="match status" value="1"/>
</dbReference>
<keyword evidence="8 10" id="KW-0460">Magnesium</keyword>
<keyword evidence="4 10" id="KW-0808">Transferase</keyword>
<dbReference type="Gene3D" id="3.40.50.300">
    <property type="entry name" value="P-loop containing nucleotide triphosphate hydrolases"/>
    <property type="match status" value="1"/>
</dbReference>
<dbReference type="Gene3D" id="1.10.20.140">
    <property type="match status" value="1"/>
</dbReference>
<dbReference type="HAMAP" id="MF_00185">
    <property type="entry name" value="IPP_trans"/>
    <property type="match status" value="1"/>
</dbReference>
<evidence type="ECO:0000313" key="15">
    <source>
        <dbReference type="Proteomes" id="UP001519328"/>
    </source>
</evidence>